<gene>
    <name evidence="1" type="ORF">ACFSBT_10275</name>
</gene>
<evidence type="ECO:0000313" key="1">
    <source>
        <dbReference type="EMBL" id="MFD1513666.1"/>
    </source>
</evidence>
<reference evidence="1 2" key="1">
    <citation type="journal article" date="2019" name="Int. J. Syst. Evol. Microbiol.">
        <title>The Global Catalogue of Microorganisms (GCM) 10K type strain sequencing project: providing services to taxonomists for standard genome sequencing and annotation.</title>
        <authorList>
            <consortium name="The Broad Institute Genomics Platform"/>
            <consortium name="The Broad Institute Genome Sequencing Center for Infectious Disease"/>
            <person name="Wu L."/>
            <person name="Ma J."/>
        </authorList>
    </citation>
    <scope>NUCLEOTIDE SEQUENCE [LARGE SCALE GENOMIC DNA]</scope>
    <source>
        <strain evidence="1 2">CGMCC 1.12563</strain>
    </source>
</reference>
<evidence type="ECO:0000313" key="2">
    <source>
        <dbReference type="Proteomes" id="UP001597187"/>
    </source>
</evidence>
<keyword evidence="2" id="KW-1185">Reference proteome</keyword>
<dbReference type="Proteomes" id="UP001597187">
    <property type="component" value="Unassembled WGS sequence"/>
</dbReference>
<dbReference type="AlphaFoldDB" id="A0ABD6AV81"/>
<protein>
    <submittedName>
        <fullName evidence="1">Uncharacterized protein</fullName>
    </submittedName>
</protein>
<dbReference type="RefSeq" id="WP_250873641.1">
    <property type="nucleotide sequence ID" value="NZ_JALXFV010000005.1"/>
</dbReference>
<dbReference type="EMBL" id="JBHUDC010000005">
    <property type="protein sequence ID" value="MFD1513666.1"/>
    <property type="molecule type" value="Genomic_DNA"/>
</dbReference>
<comment type="caution">
    <text evidence="1">The sequence shown here is derived from an EMBL/GenBank/DDBJ whole genome shotgun (WGS) entry which is preliminary data.</text>
</comment>
<sequence>MNDDWWRLVCAQCEFRGRAAEADLAERLAAVHADAAGHEVEVVPPRG</sequence>
<organism evidence="1 2">
    <name type="scientific">Halomarina rubra</name>
    <dbReference type="NCBI Taxonomy" id="2071873"/>
    <lineage>
        <taxon>Archaea</taxon>
        <taxon>Methanobacteriati</taxon>
        <taxon>Methanobacteriota</taxon>
        <taxon>Stenosarchaea group</taxon>
        <taxon>Halobacteria</taxon>
        <taxon>Halobacteriales</taxon>
        <taxon>Natronomonadaceae</taxon>
        <taxon>Halomarina</taxon>
    </lineage>
</organism>
<accession>A0ABD6AV81</accession>
<name>A0ABD6AV81_9EURY</name>
<proteinExistence type="predicted"/>